<dbReference type="Pfam" id="PF13460">
    <property type="entry name" value="NAD_binding_10"/>
    <property type="match status" value="1"/>
</dbReference>
<dbReference type="Gene3D" id="3.90.25.10">
    <property type="entry name" value="UDP-galactose 4-epimerase, domain 1"/>
    <property type="match status" value="1"/>
</dbReference>
<dbReference type="PANTHER" id="PTHR47129">
    <property type="entry name" value="QUINONE OXIDOREDUCTASE 2"/>
    <property type="match status" value="1"/>
</dbReference>
<dbReference type="InterPro" id="IPR036291">
    <property type="entry name" value="NAD(P)-bd_dom_sf"/>
</dbReference>
<name>A0AAP4EAM9_PAEPO</name>
<evidence type="ECO:0000313" key="3">
    <source>
        <dbReference type="Proteomes" id="UP001229409"/>
    </source>
</evidence>
<comment type="caution">
    <text evidence="2">The sequence shown here is derived from an EMBL/GenBank/DDBJ whole genome shotgun (WGS) entry which is preliminary data.</text>
</comment>
<protein>
    <submittedName>
        <fullName evidence="2">NAD(P)H-binding protein</fullName>
    </submittedName>
</protein>
<proteinExistence type="predicted"/>
<sequence length="271" mass="30083">MSIVITGANGQLGSLIIQQLLQKVSPHEITACVRHLETGKHYEAQGITVRLGDYDQPDSLEEAFAGASQLLLISSSHPDDTIRIRQHTHIIEVAKKCKLEHILYTSFAFSEASSIPLSNLHLATEHAICTTGIPYTFLRNALYTDFVKTLDLNAAIAKGALDIYPGEWKFNTVTRWDLARGIAAVLSDPDRHKNKKYEFVSSSPWTFSDLTAALTELTGRSVSLRQDPQIKNWIFGFLGKIDTRSTSDDLEQLISGPLTSLKESIRPFIST</sequence>
<dbReference type="Gene3D" id="3.40.50.720">
    <property type="entry name" value="NAD(P)-binding Rossmann-like Domain"/>
    <property type="match status" value="1"/>
</dbReference>
<feature type="domain" description="NAD(P)-binding" evidence="1">
    <location>
        <begin position="7"/>
        <end position="189"/>
    </location>
</feature>
<organism evidence="2 3">
    <name type="scientific">Paenibacillus polymyxa</name>
    <name type="common">Bacillus polymyxa</name>
    <dbReference type="NCBI Taxonomy" id="1406"/>
    <lineage>
        <taxon>Bacteria</taxon>
        <taxon>Bacillati</taxon>
        <taxon>Bacillota</taxon>
        <taxon>Bacilli</taxon>
        <taxon>Bacillales</taxon>
        <taxon>Paenibacillaceae</taxon>
        <taxon>Paenibacillus</taxon>
    </lineage>
</organism>
<evidence type="ECO:0000313" key="2">
    <source>
        <dbReference type="EMBL" id="MDH2331099.1"/>
    </source>
</evidence>
<accession>A0AAP4EAM9</accession>
<dbReference type="InterPro" id="IPR052718">
    <property type="entry name" value="NmrA-type_oxidoreductase"/>
</dbReference>
<dbReference type="PANTHER" id="PTHR47129:SF1">
    <property type="entry name" value="NMRA-LIKE DOMAIN-CONTAINING PROTEIN"/>
    <property type="match status" value="1"/>
</dbReference>
<dbReference type="InterPro" id="IPR016040">
    <property type="entry name" value="NAD(P)-bd_dom"/>
</dbReference>
<gene>
    <name evidence="2" type="ORF">QDS18_09470</name>
</gene>
<evidence type="ECO:0000259" key="1">
    <source>
        <dbReference type="Pfam" id="PF13460"/>
    </source>
</evidence>
<dbReference type="SUPFAM" id="SSF51735">
    <property type="entry name" value="NAD(P)-binding Rossmann-fold domains"/>
    <property type="match status" value="1"/>
</dbReference>
<reference evidence="2" key="1">
    <citation type="submission" date="2023-04" db="EMBL/GenBank/DDBJ databases">
        <title>Uncovering the Secrets of Slow-Growing Bacteria in Tropical Savanna Soil through Cultivation and Genomic Analysis.</title>
        <authorList>
            <person name="Goncalves O.S."/>
            <person name="Santana M.F."/>
        </authorList>
    </citation>
    <scope>NUCLEOTIDE SEQUENCE</scope>
    <source>
        <strain evidence="2">ANTI</strain>
    </source>
</reference>
<dbReference type="AlphaFoldDB" id="A0AAP4EAM9"/>
<dbReference type="RefSeq" id="WP_076264588.1">
    <property type="nucleotide sequence ID" value="NZ_JARVWT010000003.1"/>
</dbReference>
<dbReference type="Proteomes" id="UP001229409">
    <property type="component" value="Unassembled WGS sequence"/>
</dbReference>
<dbReference type="EMBL" id="JARVWT010000003">
    <property type="protein sequence ID" value="MDH2331099.1"/>
    <property type="molecule type" value="Genomic_DNA"/>
</dbReference>